<feature type="domain" description="PDZ" evidence="9">
    <location>
        <begin position="239"/>
        <end position="309"/>
    </location>
</feature>
<dbReference type="InterPro" id="IPR029045">
    <property type="entry name" value="ClpP/crotonase-like_dom_sf"/>
</dbReference>
<evidence type="ECO:0000256" key="6">
    <source>
        <dbReference type="SAM" id="Coils"/>
    </source>
</evidence>
<keyword evidence="3 5" id="KW-0378">Hydrolase</keyword>
<keyword evidence="4 5" id="KW-0720">Serine protease</keyword>
<evidence type="ECO:0000313" key="11">
    <source>
        <dbReference type="Proteomes" id="UP000190667"/>
    </source>
</evidence>
<dbReference type="Pfam" id="PF17804">
    <property type="entry name" value="TSP_NTD"/>
    <property type="match status" value="1"/>
</dbReference>
<dbReference type="GO" id="GO:0030288">
    <property type="term" value="C:outer membrane-bounded periplasmic space"/>
    <property type="evidence" value="ECO:0007669"/>
    <property type="project" value="TreeGrafter"/>
</dbReference>
<name>A0A1S8YMY2_9GAMM</name>
<evidence type="ECO:0000256" key="3">
    <source>
        <dbReference type="ARBA" id="ARBA00022801"/>
    </source>
</evidence>
<dbReference type="InterPro" id="IPR036034">
    <property type="entry name" value="PDZ_sf"/>
</dbReference>
<dbReference type="Pfam" id="PF11818">
    <property type="entry name" value="DUF3340"/>
    <property type="match status" value="1"/>
</dbReference>
<dbReference type="SUPFAM" id="SSF52096">
    <property type="entry name" value="ClpP/crotonase"/>
    <property type="match status" value="1"/>
</dbReference>
<dbReference type="PANTHER" id="PTHR32060">
    <property type="entry name" value="TAIL-SPECIFIC PROTEASE"/>
    <property type="match status" value="1"/>
</dbReference>
<dbReference type="Pfam" id="PF00595">
    <property type="entry name" value="PDZ"/>
    <property type="match status" value="1"/>
</dbReference>
<feature type="chain" id="PRO_5013137202" evidence="8">
    <location>
        <begin position="22"/>
        <end position="683"/>
    </location>
</feature>
<evidence type="ECO:0000256" key="8">
    <source>
        <dbReference type="SAM" id="SignalP"/>
    </source>
</evidence>
<feature type="signal peptide" evidence="8">
    <location>
        <begin position="1"/>
        <end position="21"/>
    </location>
</feature>
<dbReference type="GO" id="GO:0006508">
    <property type="term" value="P:proteolysis"/>
    <property type="evidence" value="ECO:0007669"/>
    <property type="project" value="UniProtKB-KW"/>
</dbReference>
<dbReference type="FunFam" id="2.30.42.10:FF:000083">
    <property type="entry name" value="Tail-specific protease"/>
    <property type="match status" value="1"/>
</dbReference>
<dbReference type="InterPro" id="IPR001478">
    <property type="entry name" value="PDZ"/>
</dbReference>
<comment type="similarity">
    <text evidence="1 5">Belongs to the peptidase S41A family.</text>
</comment>
<dbReference type="NCBIfam" id="TIGR00225">
    <property type="entry name" value="prc"/>
    <property type="match status" value="1"/>
</dbReference>
<dbReference type="PANTHER" id="PTHR32060:SF22">
    <property type="entry name" value="CARBOXYL-TERMINAL-PROCESSING PEPTIDASE 3, CHLOROPLASTIC"/>
    <property type="match status" value="1"/>
</dbReference>
<dbReference type="AlphaFoldDB" id="A0A1S8YMY2"/>
<dbReference type="SUPFAM" id="SSF50156">
    <property type="entry name" value="PDZ domain-like"/>
    <property type="match status" value="1"/>
</dbReference>
<dbReference type="InterPro" id="IPR004447">
    <property type="entry name" value="Peptidase_S41A"/>
</dbReference>
<dbReference type="GO" id="GO:0008236">
    <property type="term" value="F:serine-type peptidase activity"/>
    <property type="evidence" value="ECO:0007669"/>
    <property type="project" value="UniProtKB-KW"/>
</dbReference>
<sequence>MNTTFKMTILAGLLLAGPALANESAAITREDQLPILKQEPQDATVSERVTSRLTHSHYRQFDLDNAFSAKIFDRYLNMLDYSHNVLLASDVASYANKKTTLGDELRGGQLTVFYDLYNLAQRRRFERYQYALSVLKRPMNFNGNDTIDVDRSKAPWPKSAAELNALWDAKVKYDELSLKLAGKDEKEIRDILTKRYQFAIRRLTQSNSEDVFQLAMNSFAHEIDPHTNYLSPRNTEQFNTEMSLSLEGIGAVLQMDEDYTVINSMVAGGPAARSKMLNVGDRIVGVGQPGKPMVDVIGWRLDDVVAQIKGPKGSKVRLEILPSGKGTKTRTVTLTREKIRLEDRAVKMSVKNVGKEKVGVLDIPGFYVGLTEDVKTQLQKLEKQKVDSIVIDLRTNGGGALNEAVSLSGLFIPSGPVVQVRDNNGKVREDSDNDGIVYYKGPLVVLVDRFSASASEIFAAAMQDYGRALIVGEPTFGKGTVQQYRSLNRIYDQMLRPEWPTLGTITYTIQKFYRINGGSTQRKGVTPDLMMPTGVEAVETGEKFEDNALPWDSIKPATYSKMGDVKAYAPELKKMHDERIDKDREFQYIIKDIARFNAMKDKRNHISLNYAQREKENHEEDALRLERINARYAEEGKKPLKSLDDLPKDYKEPDPYLDETVRIANDLAQLEASQKPGTPAATK</sequence>
<dbReference type="STRING" id="1926881.BTJ39_08880"/>
<evidence type="ECO:0000256" key="2">
    <source>
        <dbReference type="ARBA" id="ARBA00022670"/>
    </source>
</evidence>
<protein>
    <submittedName>
        <fullName evidence="10">C-terminal processing peptidase</fullName>
    </submittedName>
</protein>
<dbReference type="CDD" id="cd07560">
    <property type="entry name" value="Peptidase_S41_CPP"/>
    <property type="match status" value="1"/>
</dbReference>
<dbReference type="InterPro" id="IPR040573">
    <property type="entry name" value="TSP_N"/>
</dbReference>
<dbReference type="CDD" id="cd06782">
    <property type="entry name" value="cpPDZ_CPP-like"/>
    <property type="match status" value="1"/>
</dbReference>
<keyword evidence="11" id="KW-1185">Reference proteome</keyword>
<dbReference type="EMBL" id="MRUL01000004">
    <property type="protein sequence ID" value="OON40511.1"/>
    <property type="molecule type" value="Genomic_DNA"/>
</dbReference>
<comment type="caution">
    <text evidence="10">The sequence shown here is derived from an EMBL/GenBank/DDBJ whole genome shotgun (WGS) entry which is preliminary data.</text>
</comment>
<keyword evidence="6" id="KW-0175">Coiled coil</keyword>
<gene>
    <name evidence="10" type="ORF">BTJ39_08880</name>
</gene>
<feature type="compositionally biased region" description="Basic and acidic residues" evidence="7">
    <location>
        <begin position="636"/>
        <end position="654"/>
    </location>
</feature>
<evidence type="ECO:0000256" key="1">
    <source>
        <dbReference type="ARBA" id="ARBA00009179"/>
    </source>
</evidence>
<feature type="region of interest" description="Disordered" evidence="7">
    <location>
        <begin position="636"/>
        <end position="658"/>
    </location>
</feature>
<dbReference type="Gene3D" id="3.30.750.44">
    <property type="match status" value="1"/>
</dbReference>
<evidence type="ECO:0000313" key="10">
    <source>
        <dbReference type="EMBL" id="OON40511.1"/>
    </source>
</evidence>
<accession>A0A1S8YMY2</accession>
<dbReference type="PROSITE" id="PS50106">
    <property type="entry name" value="PDZ"/>
    <property type="match status" value="1"/>
</dbReference>
<evidence type="ECO:0000256" key="4">
    <source>
        <dbReference type="ARBA" id="ARBA00022825"/>
    </source>
</evidence>
<organism evidence="10 11">
    <name type="scientific">Izhakiella australiensis</name>
    <dbReference type="NCBI Taxonomy" id="1926881"/>
    <lineage>
        <taxon>Bacteria</taxon>
        <taxon>Pseudomonadati</taxon>
        <taxon>Pseudomonadota</taxon>
        <taxon>Gammaproteobacteria</taxon>
        <taxon>Enterobacterales</taxon>
        <taxon>Erwiniaceae</taxon>
        <taxon>Izhakiella</taxon>
    </lineage>
</organism>
<keyword evidence="2 5" id="KW-0645">Protease</keyword>
<evidence type="ECO:0000256" key="5">
    <source>
        <dbReference type="RuleBase" id="RU004404"/>
    </source>
</evidence>
<dbReference type="RefSeq" id="WP_078002324.1">
    <property type="nucleotide sequence ID" value="NZ_MRUL01000004.1"/>
</dbReference>
<dbReference type="OrthoDB" id="9812068at2"/>
<dbReference type="Pfam" id="PF03572">
    <property type="entry name" value="Peptidase_S41"/>
    <property type="match status" value="1"/>
</dbReference>
<dbReference type="InterPro" id="IPR005151">
    <property type="entry name" value="Tail-specific_protease"/>
</dbReference>
<feature type="coiled-coil region" evidence="6">
    <location>
        <begin position="608"/>
        <end position="635"/>
    </location>
</feature>
<dbReference type="SMART" id="SM00228">
    <property type="entry name" value="PDZ"/>
    <property type="match status" value="1"/>
</dbReference>
<reference evidence="10 11" key="1">
    <citation type="submission" date="2016-12" db="EMBL/GenBank/DDBJ databases">
        <title>Izhakiella australiana sp. nov. of genus Izhakiella isolated from Australian desert.</title>
        <authorList>
            <person name="Ji M."/>
        </authorList>
    </citation>
    <scope>NUCLEOTIDE SEQUENCE [LARGE SCALE GENOMIC DNA]</scope>
    <source>
        <strain evidence="10 11">D4N98</strain>
    </source>
</reference>
<dbReference type="NCBIfam" id="NF008388">
    <property type="entry name" value="PRK11186.1"/>
    <property type="match status" value="1"/>
</dbReference>
<dbReference type="GO" id="GO:0004175">
    <property type="term" value="F:endopeptidase activity"/>
    <property type="evidence" value="ECO:0007669"/>
    <property type="project" value="TreeGrafter"/>
</dbReference>
<dbReference type="Proteomes" id="UP000190667">
    <property type="component" value="Unassembled WGS sequence"/>
</dbReference>
<evidence type="ECO:0000256" key="7">
    <source>
        <dbReference type="SAM" id="MobiDB-lite"/>
    </source>
</evidence>
<dbReference type="SMART" id="SM00245">
    <property type="entry name" value="TSPc"/>
    <property type="match status" value="1"/>
</dbReference>
<dbReference type="GO" id="GO:0007165">
    <property type="term" value="P:signal transduction"/>
    <property type="evidence" value="ECO:0007669"/>
    <property type="project" value="TreeGrafter"/>
</dbReference>
<dbReference type="InterPro" id="IPR020992">
    <property type="entry name" value="Tail_Prtase_C"/>
</dbReference>
<evidence type="ECO:0000259" key="9">
    <source>
        <dbReference type="PROSITE" id="PS50106"/>
    </source>
</evidence>
<dbReference type="Gene3D" id="3.90.226.10">
    <property type="entry name" value="2-enoyl-CoA Hydratase, Chain A, domain 1"/>
    <property type="match status" value="1"/>
</dbReference>
<proteinExistence type="inferred from homology"/>
<keyword evidence="8" id="KW-0732">Signal</keyword>
<dbReference type="Gene3D" id="2.30.42.10">
    <property type="match status" value="1"/>
</dbReference>